<feature type="domain" description="Lipocalin-like" evidence="2">
    <location>
        <begin position="37"/>
        <end position="122"/>
    </location>
</feature>
<dbReference type="EMBL" id="CP002859">
    <property type="protein sequence ID" value="AEI51851.1"/>
    <property type="molecule type" value="Genomic_DNA"/>
</dbReference>
<protein>
    <recommendedName>
        <fullName evidence="2">Lipocalin-like domain-containing protein</fullName>
    </recommendedName>
</protein>
<feature type="region of interest" description="Disordered" evidence="1">
    <location>
        <begin position="1"/>
        <end position="23"/>
    </location>
</feature>
<evidence type="ECO:0000313" key="3">
    <source>
        <dbReference type="EMBL" id="AEI51851.1"/>
    </source>
</evidence>
<organism evidence="3 4">
    <name type="scientific">Runella slithyformis (strain ATCC 29530 / DSM 19594 / LMG 11500 / NCIMB 11436 / LSU 4)</name>
    <dbReference type="NCBI Taxonomy" id="761193"/>
    <lineage>
        <taxon>Bacteria</taxon>
        <taxon>Pseudomonadati</taxon>
        <taxon>Bacteroidota</taxon>
        <taxon>Cytophagia</taxon>
        <taxon>Cytophagales</taxon>
        <taxon>Spirosomataceae</taxon>
        <taxon>Runella</taxon>
    </lineage>
</organism>
<reference evidence="3 4" key="2">
    <citation type="journal article" date="2012" name="Stand. Genomic Sci.">
        <title>Complete genome sequence of the aquatic bacterium Runella slithyformis type strain (LSU 4(T)).</title>
        <authorList>
            <person name="Copeland A."/>
            <person name="Zhang X."/>
            <person name="Misra M."/>
            <person name="Lapidus A."/>
            <person name="Nolan M."/>
            <person name="Lucas S."/>
            <person name="Deshpande S."/>
            <person name="Cheng J.F."/>
            <person name="Tapia R."/>
            <person name="Goodwin L.A."/>
            <person name="Pitluck S."/>
            <person name="Liolios K."/>
            <person name="Pagani I."/>
            <person name="Ivanova N."/>
            <person name="Mikhailova N."/>
            <person name="Pati A."/>
            <person name="Chen A."/>
            <person name="Palaniappan K."/>
            <person name="Land M."/>
            <person name="Hauser L."/>
            <person name="Pan C."/>
            <person name="Jeffries C.D."/>
            <person name="Detter J.C."/>
            <person name="Brambilla E.M."/>
            <person name="Rohde M."/>
            <person name="Djao O.D."/>
            <person name="Goker M."/>
            <person name="Sikorski J."/>
            <person name="Tindall B.J."/>
            <person name="Woyke T."/>
            <person name="Bristow J."/>
            <person name="Eisen J.A."/>
            <person name="Markowitz V."/>
            <person name="Hugenholtz P."/>
            <person name="Kyrpides N.C."/>
            <person name="Klenk H.P."/>
            <person name="Mavromatis K."/>
        </authorList>
    </citation>
    <scope>NUCLEOTIDE SEQUENCE [LARGE SCALE GENOMIC DNA]</scope>
    <source>
        <strain evidence="4">ATCC 29530 / DSM 19594 / LMG 11500 / NCIMB 11436 / LSU 4</strain>
    </source>
</reference>
<name>A0A7U4E8M0_RUNSL</name>
<evidence type="ECO:0000259" key="2">
    <source>
        <dbReference type="Pfam" id="PF13648"/>
    </source>
</evidence>
<reference evidence="4" key="1">
    <citation type="submission" date="2011-06" db="EMBL/GenBank/DDBJ databases">
        <title>The complete genome of chromosome of Runella slithyformis DSM 19594.</title>
        <authorList>
            <consortium name="US DOE Joint Genome Institute (JGI-PGF)"/>
            <person name="Lucas S."/>
            <person name="Han J."/>
            <person name="Lapidus A."/>
            <person name="Bruce D."/>
            <person name="Goodwin L."/>
            <person name="Pitluck S."/>
            <person name="Peters L."/>
            <person name="Kyrpides N."/>
            <person name="Mavromatis K."/>
            <person name="Ivanova N."/>
            <person name="Ovchinnikova G."/>
            <person name="Zhang X."/>
            <person name="Misra M."/>
            <person name="Detter J.C."/>
            <person name="Tapia R."/>
            <person name="Han C."/>
            <person name="Land M."/>
            <person name="Hauser L."/>
            <person name="Markowitz V."/>
            <person name="Cheng J.-F."/>
            <person name="Hugenholtz P."/>
            <person name="Woyke T."/>
            <person name="Wu D."/>
            <person name="Tindall B."/>
            <person name="Faehrich R."/>
            <person name="Brambilla E."/>
            <person name="Klenk H.-P."/>
            <person name="Eisen J.A."/>
        </authorList>
    </citation>
    <scope>NUCLEOTIDE SEQUENCE [LARGE SCALE GENOMIC DNA]</scope>
    <source>
        <strain evidence="4">ATCC 29530 / DSM 19594 / LMG 11500 / NCIMB 11436 / LSU 4</strain>
    </source>
</reference>
<dbReference type="Pfam" id="PF13648">
    <property type="entry name" value="Lipocalin_4"/>
    <property type="match status" value="1"/>
</dbReference>
<keyword evidence="4" id="KW-1185">Reference proteome</keyword>
<proteinExistence type="predicted"/>
<dbReference type="AlphaFoldDB" id="A0A7U4E8M0"/>
<accession>A0A7U4E8M0</accession>
<feature type="compositionally biased region" description="Low complexity" evidence="1">
    <location>
        <begin position="10"/>
        <end position="23"/>
    </location>
</feature>
<evidence type="ECO:0000256" key="1">
    <source>
        <dbReference type="SAM" id="MobiDB-lite"/>
    </source>
</evidence>
<dbReference type="InterPro" id="IPR024311">
    <property type="entry name" value="Lipocalin-like"/>
</dbReference>
<sequence length="139" mass="15428">MAVAGLTQCGTTTGDDGTTPTPGVTKAELLAGTSSKSWVMTSSKINGKEVFNQSLVCTRDDNTVYRVDKSYEINEGETKCRTQDPQIYEKGTWAFSADETELIINNEQRFKVVELTNTTLRLSIKTLFGETIDRTFKKN</sequence>
<dbReference type="Proteomes" id="UP000000493">
    <property type="component" value="Chromosome"/>
</dbReference>
<evidence type="ECO:0000313" key="4">
    <source>
        <dbReference type="Proteomes" id="UP000000493"/>
    </source>
</evidence>
<dbReference type="KEGG" id="rsi:Runsl_5561"/>
<gene>
    <name evidence="3" type="ordered locus">Runsl_5561</name>
</gene>